<dbReference type="Proteomes" id="UP000612585">
    <property type="component" value="Unassembled WGS sequence"/>
</dbReference>
<evidence type="ECO:0000313" key="2">
    <source>
        <dbReference type="EMBL" id="GIJ63460.1"/>
    </source>
</evidence>
<feature type="region of interest" description="Disordered" evidence="1">
    <location>
        <begin position="1"/>
        <end position="26"/>
    </location>
</feature>
<accession>A0A8J4E5W7</accession>
<protein>
    <recommendedName>
        <fullName evidence="4">Sporulation related domain-containing protein</fullName>
    </recommendedName>
</protein>
<evidence type="ECO:0000313" key="3">
    <source>
        <dbReference type="Proteomes" id="UP000612585"/>
    </source>
</evidence>
<dbReference type="AlphaFoldDB" id="A0A8J4E5W7"/>
<organism evidence="2 3">
    <name type="scientific">Virgisporangium aurantiacum</name>
    <dbReference type="NCBI Taxonomy" id="175570"/>
    <lineage>
        <taxon>Bacteria</taxon>
        <taxon>Bacillati</taxon>
        <taxon>Actinomycetota</taxon>
        <taxon>Actinomycetes</taxon>
        <taxon>Micromonosporales</taxon>
        <taxon>Micromonosporaceae</taxon>
        <taxon>Virgisporangium</taxon>
    </lineage>
</organism>
<gene>
    <name evidence="2" type="ORF">Vau01_109760</name>
</gene>
<keyword evidence="3" id="KW-1185">Reference proteome</keyword>
<evidence type="ECO:0008006" key="4">
    <source>
        <dbReference type="Google" id="ProtNLM"/>
    </source>
</evidence>
<dbReference type="EMBL" id="BOPG01000095">
    <property type="protein sequence ID" value="GIJ63460.1"/>
    <property type="molecule type" value="Genomic_DNA"/>
</dbReference>
<name>A0A8J4E5W7_9ACTN</name>
<proteinExistence type="predicted"/>
<reference evidence="2" key="1">
    <citation type="submission" date="2021-01" db="EMBL/GenBank/DDBJ databases">
        <title>Whole genome shotgun sequence of Virgisporangium aurantiacum NBRC 16421.</title>
        <authorList>
            <person name="Komaki H."/>
            <person name="Tamura T."/>
        </authorList>
    </citation>
    <scope>NUCLEOTIDE SEQUENCE</scope>
    <source>
        <strain evidence="2">NBRC 16421</strain>
    </source>
</reference>
<comment type="caution">
    <text evidence="2">The sequence shown here is derived from an EMBL/GenBank/DDBJ whole genome shotgun (WGS) entry which is preliminary data.</text>
</comment>
<evidence type="ECO:0000256" key="1">
    <source>
        <dbReference type="SAM" id="MobiDB-lite"/>
    </source>
</evidence>
<sequence length="90" mass="10219">MPAAEGSWHPRTVNDESGTPPPGYREPALAWAVEYTDERDPGSRFQAGAFTTEAQAQKLLDQLVASGRHEDLWINMIPVHETVEDWEWDR</sequence>